<organism evidence="1 2">
    <name type="scientific">Nocardioides aquaticus</name>
    <dbReference type="NCBI Taxonomy" id="160826"/>
    <lineage>
        <taxon>Bacteria</taxon>
        <taxon>Bacillati</taxon>
        <taxon>Actinomycetota</taxon>
        <taxon>Actinomycetes</taxon>
        <taxon>Propionibacteriales</taxon>
        <taxon>Nocardioidaceae</taxon>
        <taxon>Nocardioides</taxon>
    </lineage>
</organism>
<name>A0ABX8EG14_9ACTN</name>
<gene>
    <name evidence="1" type="ORF">ENKNEFLB_01407</name>
</gene>
<reference evidence="1 2" key="1">
    <citation type="submission" date="2021-05" db="EMBL/GenBank/DDBJ databases">
        <title>Complete genome of Nocardioides aquaticus KCTC 9944T isolated from meromictic and hypersaline Ekho Lake, Antarctica.</title>
        <authorList>
            <person name="Hwang K."/>
            <person name="Kim K.M."/>
            <person name="Choe H."/>
        </authorList>
    </citation>
    <scope>NUCLEOTIDE SEQUENCE [LARGE SCALE GENOMIC DNA]</scope>
    <source>
        <strain evidence="1 2">KCTC 9944</strain>
    </source>
</reference>
<accession>A0ABX8EG14</accession>
<proteinExistence type="predicted"/>
<keyword evidence="2" id="KW-1185">Reference proteome</keyword>
<dbReference type="Proteomes" id="UP000679307">
    <property type="component" value="Chromosome"/>
</dbReference>
<sequence length="114" mass="11873">MRAMNLPTTDPAALEAEMEAQPAGTLARVVTADGEPLTVRRVPGGWYLPGDLVVASGDVAGALPREVSVLLDQDQPSDEGLAILADLDPEGARDVATWAEAQHSARLSGKSGDR</sequence>
<dbReference type="RefSeq" id="WP_214058530.1">
    <property type="nucleotide sequence ID" value="NZ_BAAAHS010000184.1"/>
</dbReference>
<protein>
    <submittedName>
        <fullName evidence="1">Uncharacterized protein</fullName>
    </submittedName>
</protein>
<evidence type="ECO:0000313" key="2">
    <source>
        <dbReference type="Proteomes" id="UP000679307"/>
    </source>
</evidence>
<evidence type="ECO:0000313" key="1">
    <source>
        <dbReference type="EMBL" id="QVT79027.1"/>
    </source>
</evidence>
<dbReference type="EMBL" id="CP075371">
    <property type="protein sequence ID" value="QVT79027.1"/>
    <property type="molecule type" value="Genomic_DNA"/>
</dbReference>